<keyword evidence="3" id="KW-1185">Reference proteome</keyword>
<dbReference type="Proteomes" id="UP000838756">
    <property type="component" value="Unassembled WGS sequence"/>
</dbReference>
<accession>A0A8S4R545</accession>
<evidence type="ECO:0000313" key="2">
    <source>
        <dbReference type="EMBL" id="CAH2229165.1"/>
    </source>
</evidence>
<feature type="region of interest" description="Disordered" evidence="1">
    <location>
        <begin position="62"/>
        <end position="93"/>
    </location>
</feature>
<gene>
    <name evidence="2" type="primary">jg2374</name>
    <name evidence="2" type="ORF">PAEG_LOCUS8651</name>
</gene>
<evidence type="ECO:0000313" key="3">
    <source>
        <dbReference type="Proteomes" id="UP000838756"/>
    </source>
</evidence>
<organism evidence="2 3">
    <name type="scientific">Pararge aegeria aegeria</name>
    <dbReference type="NCBI Taxonomy" id="348720"/>
    <lineage>
        <taxon>Eukaryota</taxon>
        <taxon>Metazoa</taxon>
        <taxon>Ecdysozoa</taxon>
        <taxon>Arthropoda</taxon>
        <taxon>Hexapoda</taxon>
        <taxon>Insecta</taxon>
        <taxon>Pterygota</taxon>
        <taxon>Neoptera</taxon>
        <taxon>Endopterygota</taxon>
        <taxon>Lepidoptera</taxon>
        <taxon>Glossata</taxon>
        <taxon>Ditrysia</taxon>
        <taxon>Papilionoidea</taxon>
        <taxon>Nymphalidae</taxon>
        <taxon>Satyrinae</taxon>
        <taxon>Satyrini</taxon>
        <taxon>Parargina</taxon>
        <taxon>Pararge</taxon>
    </lineage>
</organism>
<proteinExistence type="predicted"/>
<dbReference type="EMBL" id="CAKXAJ010024691">
    <property type="protein sequence ID" value="CAH2229165.1"/>
    <property type="molecule type" value="Genomic_DNA"/>
</dbReference>
<name>A0A8S4R545_9NEOP</name>
<dbReference type="AlphaFoldDB" id="A0A8S4R545"/>
<sequence length="93" mass="10524">MELLYVYRAWIPSQDDMGLANPAGKVRIGRLHTPLRPLWRTVRHAECLTIFSFTVKASDNSVNSEKLEGHAGNPTRSLKGSERKTEVLFTRLS</sequence>
<comment type="caution">
    <text evidence="2">The sequence shown here is derived from an EMBL/GenBank/DDBJ whole genome shotgun (WGS) entry which is preliminary data.</text>
</comment>
<protein>
    <submittedName>
        <fullName evidence="2">Jg2374 protein</fullName>
    </submittedName>
</protein>
<reference evidence="2" key="1">
    <citation type="submission" date="2022-03" db="EMBL/GenBank/DDBJ databases">
        <authorList>
            <person name="Lindestad O."/>
        </authorList>
    </citation>
    <scope>NUCLEOTIDE SEQUENCE</scope>
</reference>
<evidence type="ECO:0000256" key="1">
    <source>
        <dbReference type="SAM" id="MobiDB-lite"/>
    </source>
</evidence>